<dbReference type="Gene3D" id="3.40.50.980">
    <property type="match status" value="4"/>
</dbReference>
<dbReference type="Pfam" id="PF08242">
    <property type="entry name" value="Methyltransf_12"/>
    <property type="match status" value="1"/>
</dbReference>
<dbReference type="PROSITE" id="PS00012">
    <property type="entry name" value="PHOSPHOPANTETHEINE"/>
    <property type="match status" value="1"/>
</dbReference>
<dbReference type="InterPro" id="IPR025110">
    <property type="entry name" value="AMP-bd_C"/>
</dbReference>
<dbReference type="Gene3D" id="1.10.1200.10">
    <property type="entry name" value="ACP-like"/>
    <property type="match status" value="2"/>
</dbReference>
<gene>
    <name evidence="7" type="ORF">H1P_370008</name>
</gene>
<dbReference type="Gene3D" id="3.40.50.150">
    <property type="entry name" value="Vaccinia Virus protein VP39"/>
    <property type="match status" value="1"/>
</dbReference>
<dbReference type="CDD" id="cd02440">
    <property type="entry name" value="AdoMet_MTases"/>
    <property type="match status" value="1"/>
</dbReference>
<dbReference type="SUPFAM" id="SSF47336">
    <property type="entry name" value="ACP-like"/>
    <property type="match status" value="2"/>
</dbReference>
<dbReference type="InterPro" id="IPR010071">
    <property type="entry name" value="AA_adenyl_dom"/>
</dbReference>
<dbReference type="FunFam" id="3.30.559.30:FF:000001">
    <property type="entry name" value="Non-ribosomal peptide synthetase"/>
    <property type="match status" value="1"/>
</dbReference>
<dbReference type="Pfam" id="PF00501">
    <property type="entry name" value="AMP-binding"/>
    <property type="match status" value="2"/>
</dbReference>
<dbReference type="GO" id="GO:0005829">
    <property type="term" value="C:cytosol"/>
    <property type="evidence" value="ECO:0007669"/>
    <property type="project" value="TreeGrafter"/>
</dbReference>
<evidence type="ECO:0000313" key="7">
    <source>
        <dbReference type="EMBL" id="VEP15783.1"/>
    </source>
</evidence>
<name>A0A563VWZ8_9CYAN</name>
<dbReference type="PANTHER" id="PTHR45527:SF1">
    <property type="entry name" value="FATTY ACID SYNTHASE"/>
    <property type="match status" value="1"/>
</dbReference>
<dbReference type="InterPro" id="IPR020806">
    <property type="entry name" value="PKS_PP-bd"/>
</dbReference>
<dbReference type="PANTHER" id="PTHR45527">
    <property type="entry name" value="NONRIBOSOMAL PEPTIDE SYNTHETASE"/>
    <property type="match status" value="1"/>
</dbReference>
<evidence type="ECO:0000259" key="6">
    <source>
        <dbReference type="PROSITE" id="PS50075"/>
    </source>
</evidence>
<dbReference type="InterPro" id="IPR023213">
    <property type="entry name" value="CAT-like_dom_sf"/>
</dbReference>
<dbReference type="InterPro" id="IPR045851">
    <property type="entry name" value="AMP-bd_C_sf"/>
</dbReference>
<dbReference type="InterPro" id="IPR009081">
    <property type="entry name" value="PP-bd_ACP"/>
</dbReference>
<dbReference type="CDD" id="cd19531">
    <property type="entry name" value="LCL_NRPS-like"/>
    <property type="match status" value="1"/>
</dbReference>
<dbReference type="SUPFAM" id="SSF56801">
    <property type="entry name" value="Acetyl-CoA synthetase-like"/>
    <property type="match status" value="2"/>
</dbReference>
<feature type="domain" description="Carrier" evidence="6">
    <location>
        <begin position="2480"/>
        <end position="2555"/>
    </location>
</feature>
<protein>
    <recommendedName>
        <fullName evidence="6">Carrier domain-containing protein</fullName>
    </recommendedName>
</protein>
<evidence type="ECO:0000256" key="5">
    <source>
        <dbReference type="ARBA" id="ARBA00022737"/>
    </source>
</evidence>
<sequence length="2844" mass="320430">MENIADLYELSPMQQGMLFHTLYDSSGLYFEQLSCTIKGNLNVWVFKQAWSKVVARHPILRTSFHWSELDKPLQVVHLTVELPWKEYDWKSLSSLEQQEKLEAWLQSDRTSGFELDEAPLMRCTLIQLANETYQFVWSHHHLLTDGWCLSILFKEVLAFYEAFNKGEKLYLSTPRPYRDYILWLQQQDTAQAETFWRKSFQGFKTPTPLLSEGRGDNYEGIKEKYDEQQFQFSTELTTTTKSFVRQHRLTLNTLIQGAWGLLLNRYSGEEDVVFGTTVSGRPPSLPKAESMVGPFINTLPVRVQCKPTELLPWLKQLQAQQVEREQYSYTSLVDIQGWSEVPRKIPLFESLVVFENYPVDASLQKWQGEIEINSINAVERTNYPITVVAGITEELVVKIIYDRDRFSEDTIKRMMGHFQTLLKGMVAKCDQRLSELPLLTRAEQQQLLDWNNTQVDYPSHLCIHEKFEAQVVKTPDAVAVVFKDRQLTYNELNCRANQLAHYLQKLGVGKETLLGICSDRSPEMIIGLLGILKAGGAYVPFDPTYPSERLAYILSDTGVKLVLTQRSLVEKLSTYPVGLVALDCDWGIVSPESEANLKSEITPDNLAYVMYTSGSTGQPKGVEVLHRGVLRLLFGIDYVGLDTSQTLLQLANIAFDASTFEIWGALLHGAKCVLFPELVPTFPELSQVIKQHNITTLWLTSALFNSIIDDAPETLSGISQLLIGGEALSPTHVLKAQQSLPEIQIINGYGPTESTTFTCCYPIPRLSRGKWQFASTLKSIPIGQPIANTQVYLLDHAVPAYADRALQPVPVGVPGEIYIGGDGLARGYLNRPELTAGAFSIGARRDAPLQRLYKTGDLARYLPDGNIEFLGRIDNQVKIRGFRIEPGEIETVLSQYPQVNEAVVLVKEISNHKHLVAYLVSQERSLVLNTLRTFLKEKLPEYMLPSAFVQLEVLPLTPNGKVARHALPMPEKTDFTQTKFELPRTPTEEILATIWAEVLGLQQVGIDDNFFELGGHSLLATQLISRVRQTFSLELPLSSLFEASTIREHSKVIEAAQKSEQGLQLPAIEPVSRSENLPLSFAQQRLWFLDQLEGESAAYNMPTAVNLSGKLQTEALQFALNQIIQRHEALRTNFKVIDGSPVQVIAKCQSLPLSLVDLQHLPKTKQSAEVEQIAITEAQKPFDLTQSPLLRITLLQLGKDSHVLLVNMHHIISDGWSIGIFIRELSTLYAVGANNSSSLQNYKSPLPPLPIQYADFAHWQRKYLNGEILDNQLKYWKQQLADAPPILELPTDYPRPPIQTFRGSSQKFKLDRALTEQLKTLTQESSATLFMTLLAAFTILLSRYSNQKDIVVGSPIANRNRSEIEPLIGFFVNTLVLRTNLEDDPTFFELLERVRETALDAYAHQDLPFERLVEELQSDRNLERNPLVQVVFALQNAPTNSLSLPDIDLSPLEFDYRSVRFDLEFHLWDLPEGLSGYFVYNADLFDDSTIAHLAKHFQTLLQAIVANPEQQVYSLPILSAAEKHQILEEWNDTSVDYPQDRCIHQLFEAQAEQTPDALAVVYEKEQLSYQELNQRANQLAHHLQTLGVKSETLVGICVDRSLDFIIGLLGILKAGGVYVPLDPSYPQARLSYMLSDSQISVLLTQQKLLAGLSEHQADTVCLDTDWSVISGQSKDNLISSVTTNNLAYVIYTSGSTGNPKGVLVAHKNLLNLVFWHQRTFKVNSADRATQLAKTAFDASVWEIFPYLAAGASIHLVKPELLNSPLQLQNWLVSKEISIAFLPTPLAEELLHLEWSPNSALRIMLVGGDRLYQYPSASLPFKVINNYGPTENTVVTTSGLVTDSEQSRGFPPIGKAIDNTKVYILDSHLQPVPIGVSGELHIAGDSLVRGYLNRPDLTAEKFIPVGAHRDAPLLYQTGDLARYLPDGNVEFLGRIDNQVQLRGFRIELGEIESALLQHPAVQKAVVTIEENNQNLIAYVVPQTNRGRGASRRAMRSESFREASPLGRCAPTEINQTEHLSYWQTFYEQTYSQSPTHQDLTFNIIGWNSSYTGQPIPEEEMRAWVENTVERILELQPKRVLEIGCGTGLLLSRIAPHCSQYWGTDYSASAIKYLQQLKKSVQGLERVTLLQKMADDFEGIETEAFDTVILNSVVQYFPSVDYLLKVLASSLKVVSQGSIFIGDVRSLPLLEAHYASIELEQSSDSLSVERLRQRVQKRIEREKELVIDPAFFIALQQHFSQITHVEIQPKRGRARNELTKFRYDAILHVGIAPLTITRNWMNWQENKLTISAVRRFLREIKPEILAIKNIPDARLTEVVELVNLLNQNREIKTVSQLRPALRSSSRSTLKDIQTDGVNPEDLWSLSQEFPYTVSITLNNSKASCYEVIFQQNLSLSNRLISINKEFPTAKPWNTYTNNPLLNNSNSELAPKLRSFLQETLPEYMIPAEFVTLSILPLTPNGKIDRRALPTPKTESDRTSFVAPRDNLEWQLAQIWLEVLGISSVGIYDNFFSLGGHSLLSVRLMGRIEQQFGKNLPLAILFQKPTIEHLANFLRQQTDSLPWTPLVPIQPNGSKTPFFCLPGAGGNVIYLNQLARHLGSDQPFYGLQSLGLDGISEPFTQVTDIATYYIKAIQTVQPQGPYFLGGHSFGAKVAWEMSQQLQSSGHRVALLAIIDAPAPSSTDKPVGVDWDYATWMTQIASVVERLLGENLDISYDALQSLEPEEQLNYFQKQLQTVNLLPSGVSTRLARGLVQVYQANCQAHYEPLGEVYPTRIILFRASEVNSDENADINSEILEESAWGWDKFSDLPVKTYSLPGDHITMMNEPHVQVLAKQLKICFEQGLQRC</sequence>
<evidence type="ECO:0000313" key="8">
    <source>
        <dbReference type="Proteomes" id="UP000320055"/>
    </source>
</evidence>
<dbReference type="NCBIfam" id="TIGR01733">
    <property type="entry name" value="AA-adenyl-dom"/>
    <property type="match status" value="2"/>
</dbReference>
<accession>A0A563VWZ8</accession>
<evidence type="ECO:0000256" key="1">
    <source>
        <dbReference type="ARBA" id="ARBA00001957"/>
    </source>
</evidence>
<dbReference type="FunFam" id="3.40.50.980:FF:000001">
    <property type="entry name" value="Non-ribosomal peptide synthetase"/>
    <property type="match status" value="2"/>
</dbReference>
<dbReference type="InterPro" id="IPR029063">
    <property type="entry name" value="SAM-dependent_MTases_sf"/>
</dbReference>
<dbReference type="FunFam" id="3.30.559.10:FF:000012">
    <property type="entry name" value="Non-ribosomal peptide synthetase"/>
    <property type="match status" value="1"/>
</dbReference>
<dbReference type="InterPro" id="IPR000873">
    <property type="entry name" value="AMP-dep_synth/lig_dom"/>
</dbReference>
<dbReference type="InterPro" id="IPR036736">
    <property type="entry name" value="ACP-like_sf"/>
</dbReference>
<feature type="domain" description="Carrier" evidence="6">
    <location>
        <begin position="982"/>
        <end position="1057"/>
    </location>
</feature>
<organism evidence="7 8">
    <name type="scientific">Hyella patelloides LEGE 07179</name>
    <dbReference type="NCBI Taxonomy" id="945734"/>
    <lineage>
        <taxon>Bacteria</taxon>
        <taxon>Bacillati</taxon>
        <taxon>Cyanobacteriota</taxon>
        <taxon>Cyanophyceae</taxon>
        <taxon>Pleurocapsales</taxon>
        <taxon>Hyellaceae</taxon>
        <taxon>Hyella</taxon>
    </lineage>
</organism>
<dbReference type="FunFam" id="3.40.50.12780:FF:000012">
    <property type="entry name" value="Non-ribosomal peptide synthetase"/>
    <property type="match status" value="2"/>
</dbReference>
<dbReference type="EMBL" id="CAACVJ010000301">
    <property type="protein sequence ID" value="VEP15783.1"/>
    <property type="molecule type" value="Genomic_DNA"/>
</dbReference>
<dbReference type="Proteomes" id="UP000320055">
    <property type="component" value="Unassembled WGS sequence"/>
</dbReference>
<dbReference type="Gene3D" id="3.30.559.30">
    <property type="entry name" value="Nonribosomal peptide synthetase, condensation domain"/>
    <property type="match status" value="2"/>
</dbReference>
<reference evidence="7 8" key="1">
    <citation type="submission" date="2019-01" db="EMBL/GenBank/DDBJ databases">
        <authorList>
            <person name="Brito A."/>
        </authorList>
    </citation>
    <scope>NUCLEOTIDE SEQUENCE [LARGE SCALE GENOMIC DNA]</scope>
    <source>
        <strain evidence="7">1</strain>
    </source>
</reference>
<dbReference type="CDD" id="cd05930">
    <property type="entry name" value="A_NRPS"/>
    <property type="match status" value="1"/>
</dbReference>
<dbReference type="NCBIfam" id="NF003417">
    <property type="entry name" value="PRK04813.1"/>
    <property type="match status" value="3"/>
</dbReference>
<dbReference type="FunFam" id="3.30.300.30:FF:000010">
    <property type="entry name" value="Enterobactin synthetase component F"/>
    <property type="match status" value="1"/>
</dbReference>
<dbReference type="InterPro" id="IPR001242">
    <property type="entry name" value="Condensation_dom"/>
</dbReference>
<dbReference type="GO" id="GO:0008610">
    <property type="term" value="P:lipid biosynthetic process"/>
    <property type="evidence" value="ECO:0007669"/>
    <property type="project" value="UniProtKB-ARBA"/>
</dbReference>
<dbReference type="InterPro" id="IPR029058">
    <property type="entry name" value="AB_hydrolase_fold"/>
</dbReference>
<dbReference type="Pfam" id="PF00975">
    <property type="entry name" value="Thioesterase"/>
    <property type="match status" value="1"/>
</dbReference>
<dbReference type="Gene3D" id="2.30.38.10">
    <property type="entry name" value="Luciferase, Domain 3"/>
    <property type="match status" value="2"/>
</dbReference>
<dbReference type="Pfam" id="PF13193">
    <property type="entry name" value="AMP-binding_C"/>
    <property type="match status" value="1"/>
</dbReference>
<evidence type="ECO:0000256" key="4">
    <source>
        <dbReference type="ARBA" id="ARBA00022553"/>
    </source>
</evidence>
<dbReference type="GO" id="GO:0031177">
    <property type="term" value="F:phosphopantetheine binding"/>
    <property type="evidence" value="ECO:0007669"/>
    <property type="project" value="InterPro"/>
</dbReference>
<proteinExistence type="inferred from homology"/>
<comment type="cofactor">
    <cofactor evidence="1">
        <name>pantetheine 4'-phosphate</name>
        <dbReference type="ChEBI" id="CHEBI:47942"/>
    </cofactor>
</comment>
<dbReference type="SUPFAM" id="SSF53474">
    <property type="entry name" value="alpha/beta-Hydrolases"/>
    <property type="match status" value="1"/>
</dbReference>
<keyword evidence="8" id="KW-1185">Reference proteome</keyword>
<evidence type="ECO:0000256" key="3">
    <source>
        <dbReference type="ARBA" id="ARBA00022450"/>
    </source>
</evidence>
<dbReference type="InterPro" id="IPR001031">
    <property type="entry name" value="Thioesterase"/>
</dbReference>
<keyword evidence="3" id="KW-0596">Phosphopantetheine</keyword>
<dbReference type="FunFam" id="1.10.1200.10:FF:000005">
    <property type="entry name" value="Nonribosomal peptide synthetase 1"/>
    <property type="match status" value="2"/>
</dbReference>
<keyword evidence="5" id="KW-0677">Repeat</keyword>
<dbReference type="GO" id="GO:0003824">
    <property type="term" value="F:catalytic activity"/>
    <property type="evidence" value="ECO:0007669"/>
    <property type="project" value="InterPro"/>
</dbReference>
<dbReference type="OrthoDB" id="9757538at2"/>
<dbReference type="PROSITE" id="PS00455">
    <property type="entry name" value="AMP_BINDING"/>
    <property type="match status" value="2"/>
</dbReference>
<evidence type="ECO:0000256" key="2">
    <source>
        <dbReference type="ARBA" id="ARBA00006432"/>
    </source>
</evidence>
<dbReference type="GO" id="GO:0043041">
    <property type="term" value="P:amino acid activation for nonribosomal peptide biosynthetic process"/>
    <property type="evidence" value="ECO:0007669"/>
    <property type="project" value="TreeGrafter"/>
</dbReference>
<dbReference type="Pfam" id="PF00668">
    <property type="entry name" value="Condensation"/>
    <property type="match status" value="2"/>
</dbReference>
<dbReference type="InterPro" id="IPR006162">
    <property type="entry name" value="Ppantetheine_attach_site"/>
</dbReference>
<dbReference type="Gene3D" id="3.30.300.30">
    <property type="match status" value="3"/>
</dbReference>
<dbReference type="SUPFAM" id="SSF53335">
    <property type="entry name" value="S-adenosyl-L-methionine-dependent methyltransferases"/>
    <property type="match status" value="1"/>
</dbReference>
<dbReference type="InterPro" id="IPR020845">
    <property type="entry name" value="AMP-binding_CS"/>
</dbReference>
<dbReference type="CDD" id="cd12117">
    <property type="entry name" value="A_NRPS_Srf_like"/>
    <property type="match status" value="1"/>
</dbReference>
<dbReference type="Gene3D" id="3.40.50.1820">
    <property type="entry name" value="alpha/beta hydrolase"/>
    <property type="match status" value="1"/>
</dbReference>
<dbReference type="PROSITE" id="PS50075">
    <property type="entry name" value="CARRIER"/>
    <property type="match status" value="2"/>
</dbReference>
<dbReference type="SUPFAM" id="SSF52777">
    <property type="entry name" value="CoA-dependent acyltransferases"/>
    <property type="match status" value="4"/>
</dbReference>
<dbReference type="RefSeq" id="WP_144865676.1">
    <property type="nucleotide sequence ID" value="NZ_LR213797.1"/>
</dbReference>
<dbReference type="GO" id="GO:0009403">
    <property type="term" value="P:toxin biosynthetic process"/>
    <property type="evidence" value="ECO:0007669"/>
    <property type="project" value="UniProtKB-ARBA"/>
</dbReference>
<comment type="similarity">
    <text evidence="2">Belongs to the ATP-dependent AMP-binding enzyme family.</text>
</comment>
<dbReference type="Pfam" id="PF00550">
    <property type="entry name" value="PP-binding"/>
    <property type="match status" value="2"/>
</dbReference>
<dbReference type="InterPro" id="IPR013217">
    <property type="entry name" value="Methyltransf_12"/>
</dbReference>
<dbReference type="CDD" id="cd19543">
    <property type="entry name" value="DCL_NRPS"/>
    <property type="match status" value="1"/>
</dbReference>
<dbReference type="SMART" id="SM00823">
    <property type="entry name" value="PKS_PP"/>
    <property type="match status" value="2"/>
</dbReference>
<keyword evidence="4" id="KW-0597">Phosphoprotein</keyword>
<dbReference type="Gene3D" id="3.30.559.10">
    <property type="entry name" value="Chloramphenicol acetyltransferase-like domain"/>
    <property type="match status" value="2"/>
</dbReference>